<evidence type="ECO:0000313" key="3">
    <source>
        <dbReference type="Proteomes" id="UP001266357"/>
    </source>
</evidence>
<keyword evidence="3" id="KW-1185">Reference proteome</keyword>
<keyword evidence="1" id="KW-0732">Signal</keyword>
<evidence type="ECO:0000313" key="2">
    <source>
        <dbReference type="EMBL" id="MDT0603542.1"/>
    </source>
</evidence>
<feature type="signal peptide" evidence="1">
    <location>
        <begin position="1"/>
        <end position="24"/>
    </location>
</feature>
<comment type="caution">
    <text evidence="2">The sequence shown here is derived from an EMBL/GenBank/DDBJ whole genome shotgun (WGS) entry which is preliminary data.</text>
</comment>
<dbReference type="EMBL" id="JAVRIF010000003">
    <property type="protein sequence ID" value="MDT0603542.1"/>
    <property type="molecule type" value="Genomic_DNA"/>
</dbReference>
<dbReference type="Proteomes" id="UP001266357">
    <property type="component" value="Unassembled WGS sequence"/>
</dbReference>
<dbReference type="Gene3D" id="1.25.40.10">
    <property type="entry name" value="Tetratricopeptide repeat domain"/>
    <property type="match status" value="1"/>
</dbReference>
<protein>
    <submittedName>
        <fullName evidence="2">Uncharacterized protein</fullName>
    </submittedName>
</protein>
<organism evidence="2 3">
    <name type="scientific">Thalassotalea castellviae</name>
    <dbReference type="NCBI Taxonomy" id="3075612"/>
    <lineage>
        <taxon>Bacteria</taxon>
        <taxon>Pseudomonadati</taxon>
        <taxon>Pseudomonadota</taxon>
        <taxon>Gammaproteobacteria</taxon>
        <taxon>Alteromonadales</taxon>
        <taxon>Colwelliaceae</taxon>
        <taxon>Thalassotalea</taxon>
    </lineage>
</organism>
<dbReference type="InterPro" id="IPR011990">
    <property type="entry name" value="TPR-like_helical_dom_sf"/>
</dbReference>
<sequence length="170" mass="18427">MKLNTLVSKTLPSLLLLCSSTTFALDSAEKFKVAVVKHTTGADKIVAGDYANGMKDIEMKKTIDFNHAMNLCAAQIKTYKFDKAEESCTKAIDSLSVNATRGRHGKLLKALAYSNRSIAKHLNNESYSAYEDLLTAKSLSENSIILDNLAYFKSSTSMTTSAGLDTVAAD</sequence>
<evidence type="ECO:0000256" key="1">
    <source>
        <dbReference type="SAM" id="SignalP"/>
    </source>
</evidence>
<dbReference type="SUPFAM" id="SSF48452">
    <property type="entry name" value="TPR-like"/>
    <property type="match status" value="1"/>
</dbReference>
<gene>
    <name evidence="2" type="ORF">RM573_08020</name>
</gene>
<accession>A0ABU3A1W7</accession>
<feature type="chain" id="PRO_5045805218" evidence="1">
    <location>
        <begin position="25"/>
        <end position="170"/>
    </location>
</feature>
<name>A0ABU3A1W7_9GAMM</name>
<proteinExistence type="predicted"/>
<dbReference type="RefSeq" id="WP_311579878.1">
    <property type="nucleotide sequence ID" value="NZ_JAVRIF010000003.1"/>
</dbReference>
<reference evidence="2 3" key="1">
    <citation type="submission" date="2023-09" db="EMBL/GenBank/DDBJ databases">
        <authorList>
            <person name="Rey-Velasco X."/>
        </authorList>
    </citation>
    <scope>NUCLEOTIDE SEQUENCE [LARGE SCALE GENOMIC DNA]</scope>
    <source>
        <strain evidence="2 3">W431</strain>
    </source>
</reference>